<sequence>MAEKCIFGHIFICVCEIRVVSFIDLFFFGRNGHKILVNSHIGIFLRTTTKSHYVAKTLIKNNTVGYHIILNAIWCMYLLLTNYNYRLIETPVRPTLFFRTSQ</sequence>
<dbReference type="Proteomes" id="UP000237105">
    <property type="component" value="Unassembled WGS sequence"/>
</dbReference>
<name>A0A2P5CC10_PARAD</name>
<proteinExistence type="predicted"/>
<dbReference type="EMBL" id="JXTB01000148">
    <property type="protein sequence ID" value="PON58568.1"/>
    <property type="molecule type" value="Genomic_DNA"/>
</dbReference>
<protein>
    <submittedName>
        <fullName evidence="2">Uncharacterized protein</fullName>
    </submittedName>
</protein>
<feature type="transmembrane region" description="Helical" evidence="1">
    <location>
        <begin position="64"/>
        <end position="85"/>
    </location>
</feature>
<keyword evidence="1" id="KW-0472">Membrane</keyword>
<keyword evidence="1" id="KW-1133">Transmembrane helix</keyword>
<evidence type="ECO:0000313" key="3">
    <source>
        <dbReference type="Proteomes" id="UP000237105"/>
    </source>
</evidence>
<evidence type="ECO:0000256" key="1">
    <source>
        <dbReference type="SAM" id="Phobius"/>
    </source>
</evidence>
<dbReference type="AlphaFoldDB" id="A0A2P5CC10"/>
<evidence type="ECO:0000313" key="2">
    <source>
        <dbReference type="EMBL" id="PON58568.1"/>
    </source>
</evidence>
<gene>
    <name evidence="2" type="ORF">PanWU01x14_165990</name>
</gene>
<accession>A0A2P5CC10</accession>
<comment type="caution">
    <text evidence="2">The sequence shown here is derived from an EMBL/GenBank/DDBJ whole genome shotgun (WGS) entry which is preliminary data.</text>
</comment>
<reference evidence="3" key="1">
    <citation type="submission" date="2016-06" db="EMBL/GenBank/DDBJ databases">
        <title>Parallel loss of symbiosis genes in relatives of nitrogen-fixing non-legume Parasponia.</title>
        <authorList>
            <person name="Van Velzen R."/>
            <person name="Holmer R."/>
            <person name="Bu F."/>
            <person name="Rutten L."/>
            <person name="Van Zeijl A."/>
            <person name="Liu W."/>
            <person name="Santuari L."/>
            <person name="Cao Q."/>
            <person name="Sharma T."/>
            <person name="Shen D."/>
            <person name="Roswanjaya Y."/>
            <person name="Wardhani T."/>
            <person name="Kalhor M.S."/>
            <person name="Jansen J."/>
            <person name="Van den Hoogen J."/>
            <person name="Gungor B."/>
            <person name="Hartog M."/>
            <person name="Hontelez J."/>
            <person name="Verver J."/>
            <person name="Yang W.-C."/>
            <person name="Schijlen E."/>
            <person name="Repin R."/>
            <person name="Schilthuizen M."/>
            <person name="Schranz E."/>
            <person name="Heidstra R."/>
            <person name="Miyata K."/>
            <person name="Fedorova E."/>
            <person name="Kohlen W."/>
            <person name="Bisseling T."/>
            <person name="Smit S."/>
            <person name="Geurts R."/>
        </authorList>
    </citation>
    <scope>NUCLEOTIDE SEQUENCE [LARGE SCALE GENOMIC DNA]</scope>
    <source>
        <strain evidence="3">cv. WU1-14</strain>
    </source>
</reference>
<keyword evidence="1" id="KW-0812">Transmembrane</keyword>
<feature type="transmembrane region" description="Helical" evidence="1">
    <location>
        <begin position="6"/>
        <end position="28"/>
    </location>
</feature>
<organism evidence="2 3">
    <name type="scientific">Parasponia andersonii</name>
    <name type="common">Sponia andersonii</name>
    <dbReference type="NCBI Taxonomy" id="3476"/>
    <lineage>
        <taxon>Eukaryota</taxon>
        <taxon>Viridiplantae</taxon>
        <taxon>Streptophyta</taxon>
        <taxon>Embryophyta</taxon>
        <taxon>Tracheophyta</taxon>
        <taxon>Spermatophyta</taxon>
        <taxon>Magnoliopsida</taxon>
        <taxon>eudicotyledons</taxon>
        <taxon>Gunneridae</taxon>
        <taxon>Pentapetalae</taxon>
        <taxon>rosids</taxon>
        <taxon>fabids</taxon>
        <taxon>Rosales</taxon>
        <taxon>Cannabaceae</taxon>
        <taxon>Parasponia</taxon>
    </lineage>
</organism>
<keyword evidence="3" id="KW-1185">Reference proteome</keyword>